<evidence type="ECO:0000256" key="4">
    <source>
        <dbReference type="ARBA" id="ARBA00034521"/>
    </source>
</evidence>
<dbReference type="GO" id="GO:0008168">
    <property type="term" value="F:methyltransferase activity"/>
    <property type="evidence" value="ECO:0007669"/>
    <property type="project" value="UniProtKB-KW"/>
</dbReference>
<dbReference type="EMBL" id="JAPMOS010000044">
    <property type="protein sequence ID" value="KAJ4457578.1"/>
    <property type="molecule type" value="Genomic_DNA"/>
</dbReference>
<dbReference type="EC" id="2.1.1.137" evidence="4"/>
<dbReference type="Gene3D" id="3.40.5.100">
    <property type="match status" value="1"/>
</dbReference>
<evidence type="ECO:0000313" key="12">
    <source>
        <dbReference type="Proteomes" id="UP001141327"/>
    </source>
</evidence>
<evidence type="ECO:0000256" key="1">
    <source>
        <dbReference type="ARBA" id="ARBA00022679"/>
    </source>
</evidence>
<dbReference type="SUPFAM" id="SSF53335">
    <property type="entry name" value="S-adenosyl-L-methionine-dependent methyltransferases"/>
    <property type="match status" value="1"/>
</dbReference>
<keyword evidence="1" id="KW-0808">Transferase</keyword>
<gene>
    <name evidence="11" type="ORF">PAPYR_6940</name>
</gene>
<protein>
    <recommendedName>
        <fullName evidence="5">Arsenite methyltransferase</fullName>
        <ecNumber evidence="4">2.1.1.137</ecNumber>
    </recommendedName>
</protein>
<feature type="region of interest" description="Disordered" evidence="9">
    <location>
        <begin position="665"/>
        <end position="690"/>
    </location>
</feature>
<dbReference type="Pfam" id="PF13847">
    <property type="entry name" value="Methyltransf_31"/>
    <property type="match status" value="1"/>
</dbReference>
<evidence type="ECO:0000256" key="3">
    <source>
        <dbReference type="ARBA" id="ARBA00034487"/>
    </source>
</evidence>
<dbReference type="CDD" id="cd02440">
    <property type="entry name" value="AdoMet_MTases"/>
    <property type="match status" value="1"/>
</dbReference>
<dbReference type="PANTHER" id="PTHR43675:SF8">
    <property type="entry name" value="ARSENITE METHYLTRANSFERASE"/>
    <property type="match status" value="1"/>
</dbReference>
<evidence type="ECO:0000256" key="7">
    <source>
        <dbReference type="ARBA" id="ARBA00047943"/>
    </source>
</evidence>
<keyword evidence="12" id="KW-1185">Reference proteome</keyword>
<evidence type="ECO:0000256" key="5">
    <source>
        <dbReference type="ARBA" id="ARBA00034545"/>
    </source>
</evidence>
<dbReference type="GO" id="GO:0032259">
    <property type="term" value="P:methylation"/>
    <property type="evidence" value="ECO:0007669"/>
    <property type="project" value="UniProtKB-KW"/>
</dbReference>
<proteinExistence type="inferred from homology"/>
<dbReference type="InterPro" id="IPR025714">
    <property type="entry name" value="Methyltranfer_dom"/>
</dbReference>
<dbReference type="InterPro" id="IPR029063">
    <property type="entry name" value="SAM-dependent_MTases_sf"/>
</dbReference>
<dbReference type="Proteomes" id="UP001141327">
    <property type="component" value="Unassembled WGS sequence"/>
</dbReference>
<evidence type="ECO:0000313" key="11">
    <source>
        <dbReference type="EMBL" id="KAJ4457578.1"/>
    </source>
</evidence>
<keyword evidence="11" id="KW-0489">Methyltransferase</keyword>
<comment type="catalytic activity">
    <reaction evidence="6">
        <text>arsenic triglutathione + [thioredoxin]-dithiol + S-adenosyl-L-methionine + 2 H2O = methylarsonous acid + [thioredoxin]-disulfide + 3 glutathione + S-adenosyl-L-homocysteine + H(+)</text>
        <dbReference type="Rhea" id="RHEA:69460"/>
        <dbReference type="Rhea" id="RHEA-COMP:10698"/>
        <dbReference type="Rhea" id="RHEA-COMP:10700"/>
        <dbReference type="ChEBI" id="CHEBI:15377"/>
        <dbReference type="ChEBI" id="CHEBI:15378"/>
        <dbReference type="ChEBI" id="CHEBI:17826"/>
        <dbReference type="ChEBI" id="CHEBI:29950"/>
        <dbReference type="ChEBI" id="CHEBI:50058"/>
        <dbReference type="ChEBI" id="CHEBI:57856"/>
        <dbReference type="ChEBI" id="CHEBI:57925"/>
        <dbReference type="ChEBI" id="CHEBI:59789"/>
        <dbReference type="ChEBI" id="CHEBI:183640"/>
        <dbReference type="EC" id="2.1.1.137"/>
    </reaction>
</comment>
<keyword evidence="2" id="KW-0949">S-adenosyl-L-methionine</keyword>
<feature type="compositionally biased region" description="Low complexity" evidence="9">
    <location>
        <begin position="665"/>
        <end position="678"/>
    </location>
</feature>
<reference evidence="11" key="1">
    <citation type="journal article" date="2022" name="bioRxiv">
        <title>Genomics of Preaxostyla Flagellates Illuminates Evolutionary Transitions and the Path Towards Mitochondrial Loss.</title>
        <authorList>
            <person name="Novak L.V.F."/>
            <person name="Treitli S.C."/>
            <person name="Pyrih J."/>
            <person name="Halakuc P."/>
            <person name="Pipaliya S.V."/>
            <person name="Vacek V."/>
            <person name="Brzon O."/>
            <person name="Soukal P."/>
            <person name="Eme L."/>
            <person name="Dacks J.B."/>
            <person name="Karnkowska A."/>
            <person name="Elias M."/>
            <person name="Hampl V."/>
        </authorList>
    </citation>
    <scope>NUCLEOTIDE SEQUENCE</scope>
    <source>
        <strain evidence="11">RCP-MX</strain>
    </source>
</reference>
<accession>A0ABQ8UHB6</accession>
<sequence length="690" mass="72781">MGGDLVCQSKDDVGDKISKYKTTRSKATEGKTHMGANKTEEQVHGEVSEYYGHTLSSNRDLKSCACSCAPPAVHRPILAKIHDEILSKFYGCGNPIPELIEGQTVLDLGCGTGRDAYICSSLVGQNGRVIGIDMTPEQLAVASRHIDHQTQQFGFTRPNIEFHKGHIENLKQLDDGASIPDNSVDIVISNCVINLCPDKSAVFKEIHRVLRDGGEFYFSDVISDRRIPDDLRANKELWGECLSGALYLHDCRRMLEDARLPEFRVVSIKRLQFQSAEVFRLLGPIKFFSVTMRCFKLPGGAMRAGCERDGSSRREGDPFVNLLTDMDGTFAPLLIPPRTTTTIRMEDQCEDYGQLATYKGTIPGFPAGFPFDQTHEFPKDRPCLVCVAPHNTRVGHWLGRRCPSCPGLFRTSTQMQWTPPFAYTFGGAPGPGDRTPRHGRHSCPEPREVSCGYIGCTIIITIQSSLITITRHSQCDLITPLTAHPTTHPPRPTGNTASILTQSRFAPHFVVTPRGPHEGVLPVCGMPVDEMARGGCCGGGCCGGHGHEQQEEEEHQQGGCCGGQGQGGCGCGAESAGCGCGGAEAAGGCCGGQQGGCGCGGQQGGCGCGGQEQQGGCCGGAEAAGCCGGQQGGCCGGQGGCGGCTGGGCGGCGGERCACKARAAGAPAPAPSATSTGPVRLAADSLDLDR</sequence>
<comment type="catalytic activity">
    <reaction evidence="7">
        <text>arsenic triglutathione + 2 [thioredoxin]-dithiol + 2 S-adenosyl-L-methionine + H2O = dimethylarsinous acid + 2 [thioredoxin]-disulfide + 3 glutathione + 2 S-adenosyl-L-homocysteine + 2 H(+)</text>
        <dbReference type="Rhea" id="RHEA:69464"/>
        <dbReference type="Rhea" id="RHEA-COMP:10698"/>
        <dbReference type="Rhea" id="RHEA-COMP:10700"/>
        <dbReference type="ChEBI" id="CHEBI:15377"/>
        <dbReference type="ChEBI" id="CHEBI:15378"/>
        <dbReference type="ChEBI" id="CHEBI:23808"/>
        <dbReference type="ChEBI" id="CHEBI:29950"/>
        <dbReference type="ChEBI" id="CHEBI:50058"/>
        <dbReference type="ChEBI" id="CHEBI:57856"/>
        <dbReference type="ChEBI" id="CHEBI:57925"/>
        <dbReference type="ChEBI" id="CHEBI:59789"/>
        <dbReference type="ChEBI" id="CHEBI:183640"/>
        <dbReference type="EC" id="2.1.1.137"/>
    </reaction>
</comment>
<dbReference type="InterPro" id="IPR026669">
    <property type="entry name" value="Arsenite_MeTrfase-like"/>
</dbReference>
<evidence type="ECO:0000259" key="10">
    <source>
        <dbReference type="Pfam" id="PF13847"/>
    </source>
</evidence>
<comment type="catalytic activity">
    <reaction evidence="8">
        <text>arsenic triglutathione + 3 [thioredoxin]-dithiol + 3 S-adenosyl-L-methionine = trimethylarsine + 3 [thioredoxin]-disulfide + 3 glutathione + 3 S-adenosyl-L-homocysteine + 3 H(+)</text>
        <dbReference type="Rhea" id="RHEA:69432"/>
        <dbReference type="Rhea" id="RHEA-COMP:10698"/>
        <dbReference type="Rhea" id="RHEA-COMP:10700"/>
        <dbReference type="ChEBI" id="CHEBI:15378"/>
        <dbReference type="ChEBI" id="CHEBI:27130"/>
        <dbReference type="ChEBI" id="CHEBI:29950"/>
        <dbReference type="ChEBI" id="CHEBI:50058"/>
        <dbReference type="ChEBI" id="CHEBI:57856"/>
        <dbReference type="ChEBI" id="CHEBI:57925"/>
        <dbReference type="ChEBI" id="CHEBI:59789"/>
        <dbReference type="ChEBI" id="CHEBI:183640"/>
        <dbReference type="EC" id="2.1.1.137"/>
    </reaction>
</comment>
<evidence type="ECO:0000256" key="2">
    <source>
        <dbReference type="ARBA" id="ARBA00022691"/>
    </source>
</evidence>
<evidence type="ECO:0000256" key="9">
    <source>
        <dbReference type="SAM" id="MobiDB-lite"/>
    </source>
</evidence>
<comment type="similarity">
    <text evidence="3">Belongs to the methyltransferase superfamily. Arsenite methyltransferase family.</text>
</comment>
<name>A0ABQ8UHB6_9EUKA</name>
<evidence type="ECO:0000256" key="8">
    <source>
        <dbReference type="ARBA" id="ARBA00048428"/>
    </source>
</evidence>
<dbReference type="Gene3D" id="3.40.50.150">
    <property type="entry name" value="Vaccinia Virus protein VP39"/>
    <property type="match status" value="1"/>
</dbReference>
<comment type="caution">
    <text evidence="11">The sequence shown here is derived from an EMBL/GenBank/DDBJ whole genome shotgun (WGS) entry which is preliminary data.</text>
</comment>
<dbReference type="PANTHER" id="PTHR43675">
    <property type="entry name" value="ARSENITE METHYLTRANSFERASE"/>
    <property type="match status" value="1"/>
</dbReference>
<organism evidence="11 12">
    <name type="scientific">Paratrimastix pyriformis</name>
    <dbReference type="NCBI Taxonomy" id="342808"/>
    <lineage>
        <taxon>Eukaryota</taxon>
        <taxon>Metamonada</taxon>
        <taxon>Preaxostyla</taxon>
        <taxon>Paratrimastigidae</taxon>
        <taxon>Paratrimastix</taxon>
    </lineage>
</organism>
<evidence type="ECO:0000256" key="6">
    <source>
        <dbReference type="ARBA" id="ARBA00047941"/>
    </source>
</evidence>
<feature type="domain" description="Methyltransferase" evidence="10">
    <location>
        <begin position="102"/>
        <end position="258"/>
    </location>
</feature>